<feature type="region of interest" description="Disordered" evidence="1">
    <location>
        <begin position="190"/>
        <end position="209"/>
    </location>
</feature>
<dbReference type="RefSeq" id="WP_229716182.1">
    <property type="nucleotide sequence ID" value="NZ_BMMX01000037.1"/>
</dbReference>
<name>A0A8J3C5F4_9ACTN</name>
<dbReference type="PANTHER" id="PTHR42791:SF1">
    <property type="entry name" value="N-ACETYLTRANSFERASE DOMAIN-CONTAINING PROTEIN"/>
    <property type="match status" value="1"/>
</dbReference>
<feature type="domain" description="N-acetyltransferase" evidence="2">
    <location>
        <begin position="63"/>
        <end position="206"/>
    </location>
</feature>
<dbReference type="PROSITE" id="PS51186">
    <property type="entry name" value="GNAT"/>
    <property type="match status" value="1"/>
</dbReference>
<sequence>MSTVLNAVVRDATTSDHTTAVEVLVGAFADGATACWAAPDPLLRTAVLDGYFTALLGHTLAYGTVRLAEIRQQVAGVAVWLPYPPAPGTPDVHDLGDEAADLTDPAVMQAAQRLHALERLLRHRHPTTAHHYLAYLGVHPAQQNRGVGNLLLHDHLTRLDPDAPAYLEAGNPRCRRLYLRHGFTDHGEPVTTLGSPAVHPMWRPATGSR</sequence>
<evidence type="ECO:0000313" key="3">
    <source>
        <dbReference type="EMBL" id="GGL11912.1"/>
    </source>
</evidence>
<reference evidence="3" key="1">
    <citation type="journal article" date="2014" name="Int. J. Syst. Evol. Microbiol.">
        <title>Complete genome sequence of Corynebacterium casei LMG S-19264T (=DSM 44701T), isolated from a smear-ripened cheese.</title>
        <authorList>
            <consortium name="US DOE Joint Genome Institute (JGI-PGF)"/>
            <person name="Walter F."/>
            <person name="Albersmeier A."/>
            <person name="Kalinowski J."/>
            <person name="Ruckert C."/>
        </authorList>
    </citation>
    <scope>NUCLEOTIDE SEQUENCE</scope>
    <source>
        <strain evidence="3">CGMCC 4.7299</strain>
    </source>
</reference>
<evidence type="ECO:0000256" key="1">
    <source>
        <dbReference type="SAM" id="MobiDB-lite"/>
    </source>
</evidence>
<comment type="caution">
    <text evidence="3">The sequence shown here is derived from an EMBL/GenBank/DDBJ whole genome shotgun (WGS) entry which is preliminary data.</text>
</comment>
<dbReference type="PANTHER" id="PTHR42791">
    <property type="entry name" value="GNAT FAMILY ACETYLTRANSFERASE"/>
    <property type="match status" value="1"/>
</dbReference>
<organism evidence="3 4">
    <name type="scientific">Mangrovihabitans endophyticus</name>
    <dbReference type="NCBI Taxonomy" id="1751298"/>
    <lineage>
        <taxon>Bacteria</taxon>
        <taxon>Bacillati</taxon>
        <taxon>Actinomycetota</taxon>
        <taxon>Actinomycetes</taxon>
        <taxon>Micromonosporales</taxon>
        <taxon>Micromonosporaceae</taxon>
        <taxon>Mangrovihabitans</taxon>
    </lineage>
</organism>
<dbReference type="Pfam" id="PF13673">
    <property type="entry name" value="Acetyltransf_10"/>
    <property type="match status" value="1"/>
</dbReference>
<protein>
    <submittedName>
        <fullName evidence="3">N-acetyltransferase</fullName>
    </submittedName>
</protein>
<dbReference type="InterPro" id="IPR052523">
    <property type="entry name" value="Trichothecene_AcTrans"/>
</dbReference>
<dbReference type="SUPFAM" id="SSF55729">
    <property type="entry name" value="Acyl-CoA N-acyltransferases (Nat)"/>
    <property type="match status" value="1"/>
</dbReference>
<evidence type="ECO:0000259" key="2">
    <source>
        <dbReference type="PROSITE" id="PS51186"/>
    </source>
</evidence>
<reference evidence="3" key="2">
    <citation type="submission" date="2020-09" db="EMBL/GenBank/DDBJ databases">
        <authorList>
            <person name="Sun Q."/>
            <person name="Zhou Y."/>
        </authorList>
    </citation>
    <scope>NUCLEOTIDE SEQUENCE</scope>
    <source>
        <strain evidence="3">CGMCC 4.7299</strain>
    </source>
</reference>
<accession>A0A8J3C5F4</accession>
<gene>
    <name evidence="3" type="ORF">GCM10012284_53320</name>
</gene>
<dbReference type="InterPro" id="IPR000182">
    <property type="entry name" value="GNAT_dom"/>
</dbReference>
<dbReference type="Gene3D" id="3.40.630.30">
    <property type="match status" value="1"/>
</dbReference>
<evidence type="ECO:0000313" key="4">
    <source>
        <dbReference type="Proteomes" id="UP000656042"/>
    </source>
</evidence>
<dbReference type="GO" id="GO:0016747">
    <property type="term" value="F:acyltransferase activity, transferring groups other than amino-acyl groups"/>
    <property type="evidence" value="ECO:0007669"/>
    <property type="project" value="InterPro"/>
</dbReference>
<proteinExistence type="predicted"/>
<dbReference type="Proteomes" id="UP000656042">
    <property type="component" value="Unassembled WGS sequence"/>
</dbReference>
<dbReference type="EMBL" id="BMMX01000037">
    <property type="protein sequence ID" value="GGL11912.1"/>
    <property type="molecule type" value="Genomic_DNA"/>
</dbReference>
<dbReference type="AlphaFoldDB" id="A0A8J3C5F4"/>
<dbReference type="InterPro" id="IPR016181">
    <property type="entry name" value="Acyl_CoA_acyltransferase"/>
</dbReference>
<keyword evidence="4" id="KW-1185">Reference proteome</keyword>